<protein>
    <submittedName>
        <fullName evidence="11">Uncharacterized protein</fullName>
    </submittedName>
</protein>
<dbReference type="Proteomes" id="UP000604825">
    <property type="component" value="Unassembled WGS sequence"/>
</dbReference>
<dbReference type="PANTHER" id="PTHR23155:SF1116">
    <property type="entry name" value="OS12G0273300 PROTEIN"/>
    <property type="match status" value="1"/>
</dbReference>
<dbReference type="EMBL" id="CAJGYO010000010">
    <property type="protein sequence ID" value="CAD6256020.1"/>
    <property type="molecule type" value="Genomic_DNA"/>
</dbReference>
<dbReference type="InterPro" id="IPR038005">
    <property type="entry name" value="RX-like_CC"/>
</dbReference>
<dbReference type="GO" id="GO:0042742">
    <property type="term" value="P:defense response to bacterium"/>
    <property type="evidence" value="ECO:0007669"/>
    <property type="project" value="UniProtKB-ARBA"/>
</dbReference>
<gene>
    <name evidence="11" type="ORF">NCGR_LOCUS39546</name>
</gene>
<evidence type="ECO:0000256" key="3">
    <source>
        <dbReference type="ARBA" id="ARBA00022737"/>
    </source>
</evidence>
<dbReference type="InterPro" id="IPR027417">
    <property type="entry name" value="P-loop_NTPase"/>
</dbReference>
<dbReference type="InterPro" id="IPR032675">
    <property type="entry name" value="LRR_dom_sf"/>
</dbReference>
<keyword evidence="6" id="KW-0175">Coiled coil</keyword>
<evidence type="ECO:0000313" key="12">
    <source>
        <dbReference type="Proteomes" id="UP000604825"/>
    </source>
</evidence>
<keyword evidence="5" id="KW-0611">Plant defense</keyword>
<dbReference type="Pfam" id="PF23559">
    <property type="entry name" value="WHD_DRP"/>
    <property type="match status" value="1"/>
</dbReference>
<dbReference type="InterPro" id="IPR058922">
    <property type="entry name" value="WHD_DRP"/>
</dbReference>
<dbReference type="GO" id="GO:0002758">
    <property type="term" value="P:innate immune response-activating signaling pathway"/>
    <property type="evidence" value="ECO:0007669"/>
    <property type="project" value="UniProtKB-ARBA"/>
</dbReference>
<dbReference type="GO" id="GO:0043531">
    <property type="term" value="F:ADP binding"/>
    <property type="evidence" value="ECO:0007669"/>
    <property type="project" value="InterPro"/>
</dbReference>
<dbReference type="InterPro" id="IPR036388">
    <property type="entry name" value="WH-like_DNA-bd_sf"/>
</dbReference>
<evidence type="ECO:0000256" key="2">
    <source>
        <dbReference type="ARBA" id="ARBA00022614"/>
    </source>
</evidence>
<dbReference type="InterPro" id="IPR002182">
    <property type="entry name" value="NB-ARC"/>
</dbReference>
<keyword evidence="3" id="KW-0677">Repeat</keyword>
<dbReference type="AlphaFoldDB" id="A0A811QIS6"/>
<dbReference type="Gene3D" id="1.10.8.430">
    <property type="entry name" value="Helical domain of apoptotic protease-activating factors"/>
    <property type="match status" value="1"/>
</dbReference>
<proteinExistence type="inferred from homology"/>
<dbReference type="Gene3D" id="3.40.50.300">
    <property type="entry name" value="P-loop containing nucleotide triphosphate hydrolases"/>
    <property type="match status" value="1"/>
</dbReference>
<dbReference type="InterPro" id="IPR041118">
    <property type="entry name" value="Rx_N"/>
</dbReference>
<evidence type="ECO:0000313" key="11">
    <source>
        <dbReference type="EMBL" id="CAD6256020.1"/>
    </source>
</evidence>
<dbReference type="PRINTS" id="PR00364">
    <property type="entry name" value="DISEASERSIST"/>
</dbReference>
<dbReference type="Pfam" id="PF18052">
    <property type="entry name" value="Rx_N"/>
    <property type="match status" value="1"/>
</dbReference>
<evidence type="ECO:0000259" key="7">
    <source>
        <dbReference type="Pfam" id="PF00931"/>
    </source>
</evidence>
<evidence type="ECO:0000256" key="1">
    <source>
        <dbReference type="ARBA" id="ARBA00008894"/>
    </source>
</evidence>
<dbReference type="SUPFAM" id="SSF52540">
    <property type="entry name" value="P-loop containing nucleoside triphosphate hydrolases"/>
    <property type="match status" value="1"/>
</dbReference>
<dbReference type="InterPro" id="IPR055414">
    <property type="entry name" value="LRR_R13L4/SHOC2-like"/>
</dbReference>
<dbReference type="Pfam" id="PF00931">
    <property type="entry name" value="NB-ARC"/>
    <property type="match status" value="1"/>
</dbReference>
<evidence type="ECO:0000259" key="10">
    <source>
        <dbReference type="Pfam" id="PF23598"/>
    </source>
</evidence>
<dbReference type="FunFam" id="1.10.10.10:FF:000322">
    <property type="entry name" value="Probable disease resistance protein At1g63360"/>
    <property type="match status" value="1"/>
</dbReference>
<dbReference type="FunFam" id="3.40.50.300:FF:001091">
    <property type="entry name" value="Probable disease resistance protein At1g61300"/>
    <property type="match status" value="1"/>
</dbReference>
<dbReference type="InterPro" id="IPR042197">
    <property type="entry name" value="Apaf_helical"/>
</dbReference>
<feature type="domain" description="Disease resistance R13L4/SHOC-2-like LRR" evidence="10">
    <location>
        <begin position="506"/>
        <end position="673"/>
    </location>
</feature>
<keyword evidence="2" id="KW-0433">Leucine-rich repeat</keyword>
<keyword evidence="12" id="KW-1185">Reference proteome</keyword>
<dbReference type="Gene3D" id="1.20.5.4130">
    <property type="match status" value="1"/>
</dbReference>
<dbReference type="Gene3D" id="1.10.10.10">
    <property type="entry name" value="Winged helix-like DNA-binding domain superfamily/Winged helix DNA-binding domain"/>
    <property type="match status" value="1"/>
</dbReference>
<organism evidence="11 12">
    <name type="scientific">Miscanthus lutarioriparius</name>
    <dbReference type="NCBI Taxonomy" id="422564"/>
    <lineage>
        <taxon>Eukaryota</taxon>
        <taxon>Viridiplantae</taxon>
        <taxon>Streptophyta</taxon>
        <taxon>Embryophyta</taxon>
        <taxon>Tracheophyta</taxon>
        <taxon>Spermatophyta</taxon>
        <taxon>Magnoliopsida</taxon>
        <taxon>Liliopsida</taxon>
        <taxon>Poales</taxon>
        <taxon>Poaceae</taxon>
        <taxon>PACMAD clade</taxon>
        <taxon>Panicoideae</taxon>
        <taxon>Andropogonodae</taxon>
        <taxon>Andropogoneae</taxon>
        <taxon>Saccharinae</taxon>
        <taxon>Miscanthus</taxon>
    </lineage>
</organism>
<accession>A0A811QIS6</accession>
<dbReference type="OrthoDB" id="634627at2759"/>
<evidence type="ECO:0000259" key="9">
    <source>
        <dbReference type="Pfam" id="PF23559"/>
    </source>
</evidence>
<evidence type="ECO:0000256" key="4">
    <source>
        <dbReference type="ARBA" id="ARBA00022741"/>
    </source>
</evidence>
<comment type="similarity">
    <text evidence="1">Belongs to the disease resistance NB-LRR family.</text>
</comment>
<keyword evidence="4" id="KW-0547">Nucleotide-binding</keyword>
<feature type="domain" description="Disease resistance N-terminal" evidence="8">
    <location>
        <begin position="2"/>
        <end position="59"/>
    </location>
</feature>
<feature type="domain" description="Disease resistance protein winged helix" evidence="9">
    <location>
        <begin position="386"/>
        <end position="458"/>
    </location>
</feature>
<name>A0A811QIS6_9POAL</name>
<dbReference type="CDD" id="cd14798">
    <property type="entry name" value="RX-CC_like"/>
    <property type="match status" value="1"/>
</dbReference>
<dbReference type="Pfam" id="PF23598">
    <property type="entry name" value="LRR_14"/>
    <property type="match status" value="1"/>
</dbReference>
<sequence length="828" mass="94582">MFLQAELESMKVALEKLSEAPADQLDEQDKIWARDVRELSYDIEDSIDTFVVWGKGNEQAKGFRKYIDRSLDLLTRFRLRRKIATEIRDIKRSVVEVSDRRERYKIDSVVAQPVKINVDPRLLAQYTNAAELVGIDEVIKILVERKEAYRQQDKIVSIVGFGGLGKTTLANAIYQKLRAQFDCSAFVSVTQNPEMDKLFQDLFYQLAKRNNSRINVIDEISEFLQSKRYFIVLDDIWDISVWKMIRCALPDNICGYRVITTTRILNVAEQVGGAYKLKPLCLHNSRILLYRRIFGNEDKVKCPDEQLADVSNRILRKCAGVPLAIITIASLLSSKGGNKIEWFKVYNSIGTALENSLDVKNMRRILLLSYYDLPSHLRTCLLYLSVFPEDYEISKDRLIWMWIAEGFIQCENQGESLFDLGESYFSELINRSIIQPSYQGYSVMIEHCRVHDMVHDLICSLANEENFVTILNDVYQSSASTMVRRLSLQNSKIDQDVPWTTISIQQVRSIVAFQPAVNLMPTNQFRVLRVLELQNCQILQLCSLKHIANLFHLRYLGLRKTCIAQLPEEIGNLQFLQTLDVSENGLSSLPLTFVRLRRLMCLRIDIRTRAPKGIRNLTSLEELSMLCIDDSTDIVEELGHLTELRILDIVCRTGHNNSLQKSLLECLCKLWKMNPSLLLNLSFLSIAVRKLLQEDLEILGRLSALRFLNLVVDHRNLGILGKFFFGAGSFPCLIECDLKGFIGLVVFELGAMPRLESVCFPIDVQETIEIADGSGCFNLGLQNLPSLQHITIYFHRGGSSKGDVEQAQAALRQATEIHSNRPTLKICL</sequence>
<feature type="domain" description="NB-ARC" evidence="7">
    <location>
        <begin position="135"/>
        <end position="283"/>
    </location>
</feature>
<dbReference type="InterPro" id="IPR044974">
    <property type="entry name" value="Disease_R_plants"/>
</dbReference>
<evidence type="ECO:0000256" key="5">
    <source>
        <dbReference type="ARBA" id="ARBA00022821"/>
    </source>
</evidence>
<comment type="caution">
    <text evidence="11">The sequence shown here is derived from an EMBL/GenBank/DDBJ whole genome shotgun (WGS) entry which is preliminary data.</text>
</comment>
<evidence type="ECO:0000259" key="8">
    <source>
        <dbReference type="Pfam" id="PF18052"/>
    </source>
</evidence>
<dbReference type="GO" id="GO:0009626">
    <property type="term" value="P:plant-type hypersensitive response"/>
    <property type="evidence" value="ECO:0007669"/>
    <property type="project" value="UniProtKB-ARBA"/>
</dbReference>
<dbReference type="PANTHER" id="PTHR23155">
    <property type="entry name" value="DISEASE RESISTANCE PROTEIN RP"/>
    <property type="match status" value="1"/>
</dbReference>
<reference evidence="11" key="1">
    <citation type="submission" date="2020-10" db="EMBL/GenBank/DDBJ databases">
        <authorList>
            <person name="Han B."/>
            <person name="Lu T."/>
            <person name="Zhao Q."/>
            <person name="Huang X."/>
            <person name="Zhao Y."/>
        </authorList>
    </citation>
    <scope>NUCLEOTIDE SEQUENCE</scope>
</reference>
<dbReference type="SUPFAM" id="SSF52058">
    <property type="entry name" value="L domain-like"/>
    <property type="match status" value="1"/>
</dbReference>
<evidence type="ECO:0000256" key="6">
    <source>
        <dbReference type="ARBA" id="ARBA00023054"/>
    </source>
</evidence>
<dbReference type="Gene3D" id="3.80.10.10">
    <property type="entry name" value="Ribonuclease Inhibitor"/>
    <property type="match status" value="1"/>
</dbReference>